<sequence>MSLIEQNDRHRIFTDDGYRDAHAFKLYVGEVKWDINGEKRRDPACVYLSKSKNFGKNTQFKMEIFNGEIKAGHWPPMDVKYFGKVSDLTFPFSGEVSAERSIAVTKFYFQLGFEVGLYHEGPGFKFTEVFITATPSAAINKSLLSQVRGTHLPFAGQQNETMAGDSGNGRQFRRKDRNHSDPVQNLQSAKPQYHPTVDDRYPFPPRPSHSGGPQTIHRTQFPGYETAPSNCSNYGSSPFLPTQSSYYGYYPSTTIDPYTQKSGAHFHPRPVPTNQFDGGYGQPGLSQSESVSESAGLVPNIVEPRQGSRPHVKKSVQIKATPEGSHGTPAVSQFTMLENEYATLYQKRHEIGVRMEEIKRSLTAERYTSLMAKLDPQEPVMLKPWSDNIGN</sequence>
<dbReference type="EMBL" id="CAJRGZ010000029">
    <property type="protein sequence ID" value="CAG5183476.1"/>
    <property type="molecule type" value="Genomic_DNA"/>
</dbReference>
<dbReference type="RefSeq" id="XP_043174172.1">
    <property type="nucleotide sequence ID" value="XM_043318237.1"/>
</dbReference>
<evidence type="ECO:0000313" key="4">
    <source>
        <dbReference type="Proteomes" id="UP000676310"/>
    </source>
</evidence>
<gene>
    <name evidence="3" type="ORF">ALTATR162_LOCUS10600</name>
    <name evidence="2" type="ORF">ALTATR162_LOCUS8145</name>
</gene>
<protein>
    <submittedName>
        <fullName evidence="3">Uncharacterized protein</fullName>
    </submittedName>
</protein>
<name>A0A8J2IG07_9PLEO</name>
<reference evidence="3" key="1">
    <citation type="submission" date="2021-05" db="EMBL/GenBank/DDBJ databases">
        <authorList>
            <person name="Stam R."/>
        </authorList>
    </citation>
    <scope>NUCLEOTIDE SEQUENCE</scope>
    <source>
        <strain evidence="3">CS162</strain>
    </source>
</reference>
<dbReference type="OrthoDB" id="3676752at2759"/>
<accession>A0A8J2IG07</accession>
<dbReference type="GeneID" id="67010780"/>
<evidence type="ECO:0000313" key="3">
    <source>
        <dbReference type="EMBL" id="CAG5183476.1"/>
    </source>
</evidence>
<organism evidence="3 4">
    <name type="scientific">Alternaria atra</name>
    <dbReference type="NCBI Taxonomy" id="119953"/>
    <lineage>
        <taxon>Eukaryota</taxon>
        <taxon>Fungi</taxon>
        <taxon>Dikarya</taxon>
        <taxon>Ascomycota</taxon>
        <taxon>Pezizomycotina</taxon>
        <taxon>Dothideomycetes</taxon>
        <taxon>Pleosporomycetidae</taxon>
        <taxon>Pleosporales</taxon>
        <taxon>Pleosporineae</taxon>
        <taxon>Pleosporaceae</taxon>
        <taxon>Alternaria</taxon>
        <taxon>Alternaria sect. Ulocladioides</taxon>
    </lineage>
</organism>
<dbReference type="EMBL" id="CAJRGZ010000022">
    <property type="protein sequence ID" value="CAG5175582.1"/>
    <property type="molecule type" value="Genomic_DNA"/>
</dbReference>
<feature type="region of interest" description="Disordered" evidence="1">
    <location>
        <begin position="155"/>
        <end position="229"/>
    </location>
</feature>
<dbReference type="Proteomes" id="UP000676310">
    <property type="component" value="Unassembled WGS sequence"/>
</dbReference>
<dbReference type="AlphaFoldDB" id="A0A8J2IG07"/>
<evidence type="ECO:0000256" key="1">
    <source>
        <dbReference type="SAM" id="MobiDB-lite"/>
    </source>
</evidence>
<feature type="region of interest" description="Disordered" evidence="1">
    <location>
        <begin position="260"/>
        <end position="330"/>
    </location>
</feature>
<keyword evidence="4" id="KW-1185">Reference proteome</keyword>
<evidence type="ECO:0000313" key="2">
    <source>
        <dbReference type="EMBL" id="CAG5175582.1"/>
    </source>
</evidence>
<proteinExistence type="predicted"/>
<feature type="compositionally biased region" description="Polar residues" evidence="1">
    <location>
        <begin position="181"/>
        <end position="190"/>
    </location>
</feature>
<comment type="caution">
    <text evidence="3">The sequence shown here is derived from an EMBL/GenBank/DDBJ whole genome shotgun (WGS) entry which is preliminary data.</text>
</comment>
<feature type="compositionally biased region" description="Polar residues" evidence="1">
    <location>
        <begin position="284"/>
        <end position="293"/>
    </location>
</feature>